<proteinExistence type="predicted"/>
<sequence>MLQAKRQEVSELLKLKTTTIKSIAKRYGVSLKTVYYVKATVSDSKNLKHRKGAGRPMIMSKNNKISLAAKFRKNPRVSVRRIASEFQTADTLYPDGWKLQEDNSSIHTSKFSCAFKETYRVRRIDWPPNSPDLNPIENLWGVLKHRIIVNAPKTIEEVESMIHSQWETFEPDFLSKFTSSMKKRCNLVIASGGKKITISNIII</sequence>
<keyword evidence="3" id="KW-1185">Reference proteome</keyword>
<dbReference type="GO" id="GO:0003676">
    <property type="term" value="F:nucleic acid binding"/>
    <property type="evidence" value="ECO:0007669"/>
    <property type="project" value="InterPro"/>
</dbReference>
<dbReference type="InterPro" id="IPR036397">
    <property type="entry name" value="RNaseH_sf"/>
</dbReference>
<evidence type="ECO:0000259" key="1">
    <source>
        <dbReference type="Pfam" id="PF13358"/>
    </source>
</evidence>
<evidence type="ECO:0000313" key="3">
    <source>
        <dbReference type="Proteomes" id="UP001165289"/>
    </source>
</evidence>
<evidence type="ECO:0000313" key="2">
    <source>
        <dbReference type="EMBL" id="KAI6656221.1"/>
    </source>
</evidence>
<dbReference type="Gene3D" id="3.30.420.10">
    <property type="entry name" value="Ribonuclease H-like superfamily/Ribonuclease H"/>
    <property type="match status" value="1"/>
</dbReference>
<comment type="caution">
    <text evidence="2">The sequence shown here is derived from an EMBL/GenBank/DDBJ whole genome shotgun (WGS) entry which is preliminary data.</text>
</comment>
<feature type="domain" description="Tc1-like transposase DDE" evidence="1">
    <location>
        <begin position="57"/>
        <end position="157"/>
    </location>
</feature>
<protein>
    <recommendedName>
        <fullName evidence="1">Tc1-like transposase DDE domain-containing protein</fullName>
    </recommendedName>
</protein>
<name>A0AAV7K5L8_9METZ</name>
<dbReference type="EMBL" id="JAKMXF010000155">
    <property type="protein sequence ID" value="KAI6656221.1"/>
    <property type="molecule type" value="Genomic_DNA"/>
</dbReference>
<accession>A0AAV7K5L8</accession>
<dbReference type="AlphaFoldDB" id="A0AAV7K5L8"/>
<organism evidence="2 3">
    <name type="scientific">Oopsacas minuta</name>
    <dbReference type="NCBI Taxonomy" id="111878"/>
    <lineage>
        <taxon>Eukaryota</taxon>
        <taxon>Metazoa</taxon>
        <taxon>Porifera</taxon>
        <taxon>Hexactinellida</taxon>
        <taxon>Hexasterophora</taxon>
        <taxon>Lyssacinosida</taxon>
        <taxon>Leucopsacidae</taxon>
        <taxon>Oopsacas</taxon>
    </lineage>
</organism>
<dbReference type="Pfam" id="PF13358">
    <property type="entry name" value="DDE_3"/>
    <property type="match status" value="1"/>
</dbReference>
<dbReference type="InterPro" id="IPR038717">
    <property type="entry name" value="Tc1-like_DDE_dom"/>
</dbReference>
<reference evidence="2 3" key="1">
    <citation type="journal article" date="2023" name="BMC Biol.">
        <title>The compact genome of the sponge Oopsacas minuta (Hexactinellida) is lacking key metazoan core genes.</title>
        <authorList>
            <person name="Santini S."/>
            <person name="Schenkelaars Q."/>
            <person name="Jourda C."/>
            <person name="Duchesne M."/>
            <person name="Belahbib H."/>
            <person name="Rocher C."/>
            <person name="Selva M."/>
            <person name="Riesgo A."/>
            <person name="Vervoort M."/>
            <person name="Leys S.P."/>
            <person name="Kodjabachian L."/>
            <person name="Le Bivic A."/>
            <person name="Borchiellini C."/>
            <person name="Claverie J.M."/>
            <person name="Renard E."/>
        </authorList>
    </citation>
    <scope>NUCLEOTIDE SEQUENCE [LARGE SCALE GENOMIC DNA]</scope>
    <source>
        <strain evidence="2">SPO-2</strain>
    </source>
</reference>
<dbReference type="Proteomes" id="UP001165289">
    <property type="component" value="Unassembled WGS sequence"/>
</dbReference>
<gene>
    <name evidence="2" type="ORF">LOD99_1554</name>
</gene>